<name>A0A518D775_9BACT</name>
<gene>
    <name evidence="3" type="ORF">Pla175_06860</name>
</gene>
<feature type="region of interest" description="Disordered" evidence="1">
    <location>
        <begin position="1"/>
        <end position="27"/>
    </location>
</feature>
<keyword evidence="2" id="KW-1133">Transmembrane helix</keyword>
<evidence type="ECO:0000256" key="1">
    <source>
        <dbReference type="SAM" id="MobiDB-lite"/>
    </source>
</evidence>
<keyword evidence="4" id="KW-1185">Reference proteome</keyword>
<organism evidence="3 4">
    <name type="scientific">Pirellulimonas nuda</name>
    <dbReference type="NCBI Taxonomy" id="2528009"/>
    <lineage>
        <taxon>Bacteria</taxon>
        <taxon>Pseudomonadati</taxon>
        <taxon>Planctomycetota</taxon>
        <taxon>Planctomycetia</taxon>
        <taxon>Pirellulales</taxon>
        <taxon>Lacipirellulaceae</taxon>
        <taxon>Pirellulimonas</taxon>
    </lineage>
</organism>
<sequence length="111" mass="11656">MSAPSERIPDDPNPYDPPQSDERPVRDLANTLGPLGTLVVALVALASGVIACGTSCYAIMFTGAALDKGVYGGLMIGFVAGAIVGLVLLVFVTRFVFRRLKASYNRPPTDA</sequence>
<dbReference type="RefSeq" id="WP_145281295.1">
    <property type="nucleotide sequence ID" value="NZ_CP036291.1"/>
</dbReference>
<proteinExistence type="predicted"/>
<accession>A0A518D775</accession>
<dbReference type="Proteomes" id="UP000317429">
    <property type="component" value="Chromosome"/>
</dbReference>
<dbReference type="EMBL" id="CP036291">
    <property type="protein sequence ID" value="QDU87327.1"/>
    <property type="molecule type" value="Genomic_DNA"/>
</dbReference>
<feature type="transmembrane region" description="Helical" evidence="2">
    <location>
        <begin position="35"/>
        <end position="60"/>
    </location>
</feature>
<keyword evidence="2" id="KW-0812">Transmembrane</keyword>
<protein>
    <submittedName>
        <fullName evidence="3">Uncharacterized protein</fullName>
    </submittedName>
</protein>
<evidence type="ECO:0000256" key="2">
    <source>
        <dbReference type="SAM" id="Phobius"/>
    </source>
</evidence>
<evidence type="ECO:0000313" key="3">
    <source>
        <dbReference type="EMBL" id="QDU87327.1"/>
    </source>
</evidence>
<keyword evidence="2" id="KW-0472">Membrane</keyword>
<feature type="transmembrane region" description="Helical" evidence="2">
    <location>
        <begin position="72"/>
        <end position="97"/>
    </location>
</feature>
<dbReference type="KEGG" id="pnd:Pla175_06860"/>
<dbReference type="AlphaFoldDB" id="A0A518D775"/>
<evidence type="ECO:0000313" key="4">
    <source>
        <dbReference type="Proteomes" id="UP000317429"/>
    </source>
</evidence>
<reference evidence="3 4" key="1">
    <citation type="submission" date="2019-02" db="EMBL/GenBank/DDBJ databases">
        <title>Deep-cultivation of Planctomycetes and their phenomic and genomic characterization uncovers novel biology.</title>
        <authorList>
            <person name="Wiegand S."/>
            <person name="Jogler M."/>
            <person name="Boedeker C."/>
            <person name="Pinto D."/>
            <person name="Vollmers J."/>
            <person name="Rivas-Marin E."/>
            <person name="Kohn T."/>
            <person name="Peeters S.H."/>
            <person name="Heuer A."/>
            <person name="Rast P."/>
            <person name="Oberbeckmann S."/>
            <person name="Bunk B."/>
            <person name="Jeske O."/>
            <person name="Meyerdierks A."/>
            <person name="Storesund J.E."/>
            <person name="Kallscheuer N."/>
            <person name="Luecker S."/>
            <person name="Lage O.M."/>
            <person name="Pohl T."/>
            <person name="Merkel B.J."/>
            <person name="Hornburger P."/>
            <person name="Mueller R.-W."/>
            <person name="Bruemmer F."/>
            <person name="Labrenz M."/>
            <person name="Spormann A.M."/>
            <person name="Op den Camp H."/>
            <person name="Overmann J."/>
            <person name="Amann R."/>
            <person name="Jetten M.S.M."/>
            <person name="Mascher T."/>
            <person name="Medema M.H."/>
            <person name="Devos D.P."/>
            <person name="Kaster A.-K."/>
            <person name="Ovreas L."/>
            <person name="Rohde M."/>
            <person name="Galperin M.Y."/>
            <person name="Jogler C."/>
        </authorList>
    </citation>
    <scope>NUCLEOTIDE SEQUENCE [LARGE SCALE GENOMIC DNA]</scope>
    <source>
        <strain evidence="3 4">Pla175</strain>
    </source>
</reference>